<evidence type="ECO:0000313" key="4">
    <source>
        <dbReference type="EMBL" id="RMI38606.1"/>
    </source>
</evidence>
<dbReference type="RefSeq" id="WP_122198248.1">
    <property type="nucleotide sequence ID" value="NZ_JBHSKC010000031.1"/>
</dbReference>
<dbReference type="InterPro" id="IPR036412">
    <property type="entry name" value="HAD-like_sf"/>
</dbReference>
<dbReference type="PANTHER" id="PTHR46470">
    <property type="entry name" value="N-ACYLNEURAMINATE-9-PHOSPHATASE"/>
    <property type="match status" value="1"/>
</dbReference>
<keyword evidence="3" id="KW-0460">Magnesium</keyword>
<name>A0A3M2LN96_9ACTN</name>
<dbReference type="Proteomes" id="UP000282674">
    <property type="component" value="Unassembled WGS sequence"/>
</dbReference>
<dbReference type="SUPFAM" id="SSF56784">
    <property type="entry name" value="HAD-like"/>
    <property type="match status" value="1"/>
</dbReference>
<dbReference type="PANTHER" id="PTHR46470:SF2">
    <property type="entry name" value="GLYCERALDEHYDE 3-PHOSPHATE PHOSPHATASE"/>
    <property type="match status" value="1"/>
</dbReference>
<protein>
    <submittedName>
        <fullName evidence="4">HAD family hydrolase</fullName>
    </submittedName>
</protein>
<dbReference type="Gene3D" id="3.40.50.1000">
    <property type="entry name" value="HAD superfamily/HAD-like"/>
    <property type="match status" value="1"/>
</dbReference>
<keyword evidence="1" id="KW-0479">Metal-binding</keyword>
<sequence>MMPTQQITSIKAIAFDCASTISESRIYRVIGQKRVDPAVVEPLRRLHAMGIRLVLASNTLPHETRWPALQLAGLDGLFTAALLSDPLGIAKPDPLFYRLTVTAAQCEPGELLFVGDNFDDDVSGPIAHGMRAALVRPDGIHDGELLPDGPG</sequence>
<evidence type="ECO:0000256" key="3">
    <source>
        <dbReference type="ARBA" id="ARBA00022842"/>
    </source>
</evidence>
<reference evidence="4 5" key="1">
    <citation type="submission" date="2018-10" db="EMBL/GenBank/DDBJ databases">
        <title>Isolation from soil.</title>
        <authorList>
            <person name="Hu J."/>
        </authorList>
    </citation>
    <scope>NUCLEOTIDE SEQUENCE [LARGE SCALE GENOMIC DNA]</scope>
    <source>
        <strain evidence="4 5">NEAU-Ht49</strain>
    </source>
</reference>
<organism evidence="4 5">
    <name type="scientific">Actinomadura harenae</name>
    <dbReference type="NCBI Taxonomy" id="2483351"/>
    <lineage>
        <taxon>Bacteria</taxon>
        <taxon>Bacillati</taxon>
        <taxon>Actinomycetota</taxon>
        <taxon>Actinomycetes</taxon>
        <taxon>Streptosporangiales</taxon>
        <taxon>Thermomonosporaceae</taxon>
        <taxon>Actinomadura</taxon>
    </lineage>
</organism>
<dbReference type="OrthoDB" id="3474760at2"/>
<dbReference type="AlphaFoldDB" id="A0A3M2LN96"/>
<comment type="caution">
    <text evidence="4">The sequence shown here is derived from an EMBL/GenBank/DDBJ whole genome shotgun (WGS) entry which is preliminary data.</text>
</comment>
<dbReference type="InterPro" id="IPR051400">
    <property type="entry name" value="HAD-like_hydrolase"/>
</dbReference>
<dbReference type="InterPro" id="IPR023214">
    <property type="entry name" value="HAD_sf"/>
</dbReference>
<keyword evidence="5" id="KW-1185">Reference proteome</keyword>
<proteinExistence type="predicted"/>
<dbReference type="GO" id="GO:0046872">
    <property type="term" value="F:metal ion binding"/>
    <property type="evidence" value="ECO:0007669"/>
    <property type="project" value="UniProtKB-KW"/>
</dbReference>
<evidence type="ECO:0000313" key="5">
    <source>
        <dbReference type="Proteomes" id="UP000282674"/>
    </source>
</evidence>
<evidence type="ECO:0000256" key="2">
    <source>
        <dbReference type="ARBA" id="ARBA00022801"/>
    </source>
</evidence>
<keyword evidence="2 4" id="KW-0378">Hydrolase</keyword>
<gene>
    <name evidence="4" type="ORF">EBO15_32230</name>
</gene>
<evidence type="ECO:0000256" key="1">
    <source>
        <dbReference type="ARBA" id="ARBA00022723"/>
    </source>
</evidence>
<dbReference type="EMBL" id="RFFG01000082">
    <property type="protein sequence ID" value="RMI38606.1"/>
    <property type="molecule type" value="Genomic_DNA"/>
</dbReference>
<dbReference type="GO" id="GO:0016791">
    <property type="term" value="F:phosphatase activity"/>
    <property type="evidence" value="ECO:0007669"/>
    <property type="project" value="TreeGrafter"/>
</dbReference>
<dbReference type="Pfam" id="PF00702">
    <property type="entry name" value="Hydrolase"/>
    <property type="match status" value="1"/>
</dbReference>
<accession>A0A3M2LN96</accession>